<feature type="region of interest" description="Disordered" evidence="1">
    <location>
        <begin position="43"/>
        <end position="72"/>
    </location>
</feature>
<feature type="compositionally biased region" description="Polar residues" evidence="1">
    <location>
        <begin position="62"/>
        <end position="72"/>
    </location>
</feature>
<dbReference type="AlphaFoldDB" id="A0A922CHV2"/>
<protein>
    <submittedName>
        <fullName evidence="2">Uncharacterized protein</fullName>
    </submittedName>
</protein>
<comment type="caution">
    <text evidence="2">The sequence shown here is derived from an EMBL/GenBank/DDBJ whole genome shotgun (WGS) entry which is preliminary data.</text>
</comment>
<reference evidence="2" key="2">
    <citation type="submission" date="2020-12" db="EMBL/GenBank/DDBJ databases">
        <authorList>
            <person name="Kanost M."/>
        </authorList>
    </citation>
    <scope>NUCLEOTIDE SEQUENCE</scope>
</reference>
<evidence type="ECO:0000256" key="1">
    <source>
        <dbReference type="SAM" id="MobiDB-lite"/>
    </source>
</evidence>
<gene>
    <name evidence="2" type="ORF">O3G_MSEX004577</name>
</gene>
<organism evidence="2 3">
    <name type="scientific">Manduca sexta</name>
    <name type="common">Tobacco hawkmoth</name>
    <name type="synonym">Tobacco hornworm</name>
    <dbReference type="NCBI Taxonomy" id="7130"/>
    <lineage>
        <taxon>Eukaryota</taxon>
        <taxon>Metazoa</taxon>
        <taxon>Ecdysozoa</taxon>
        <taxon>Arthropoda</taxon>
        <taxon>Hexapoda</taxon>
        <taxon>Insecta</taxon>
        <taxon>Pterygota</taxon>
        <taxon>Neoptera</taxon>
        <taxon>Endopterygota</taxon>
        <taxon>Lepidoptera</taxon>
        <taxon>Glossata</taxon>
        <taxon>Ditrysia</taxon>
        <taxon>Bombycoidea</taxon>
        <taxon>Sphingidae</taxon>
        <taxon>Sphinginae</taxon>
        <taxon>Sphingini</taxon>
        <taxon>Manduca</taxon>
    </lineage>
</organism>
<name>A0A922CHV2_MANSE</name>
<reference evidence="2" key="1">
    <citation type="journal article" date="2016" name="Insect Biochem. Mol. Biol.">
        <title>Multifaceted biological insights from a draft genome sequence of the tobacco hornworm moth, Manduca sexta.</title>
        <authorList>
            <person name="Kanost M.R."/>
            <person name="Arrese E.L."/>
            <person name="Cao X."/>
            <person name="Chen Y.R."/>
            <person name="Chellapilla S."/>
            <person name="Goldsmith M.R."/>
            <person name="Grosse-Wilde E."/>
            <person name="Heckel D.G."/>
            <person name="Herndon N."/>
            <person name="Jiang H."/>
            <person name="Papanicolaou A."/>
            <person name="Qu J."/>
            <person name="Soulages J.L."/>
            <person name="Vogel H."/>
            <person name="Walters J."/>
            <person name="Waterhouse R.M."/>
            <person name="Ahn S.J."/>
            <person name="Almeida F.C."/>
            <person name="An C."/>
            <person name="Aqrawi P."/>
            <person name="Bretschneider A."/>
            <person name="Bryant W.B."/>
            <person name="Bucks S."/>
            <person name="Chao H."/>
            <person name="Chevignon G."/>
            <person name="Christen J.M."/>
            <person name="Clarke D.F."/>
            <person name="Dittmer N.T."/>
            <person name="Ferguson L.C.F."/>
            <person name="Garavelou S."/>
            <person name="Gordon K.H.J."/>
            <person name="Gunaratna R.T."/>
            <person name="Han Y."/>
            <person name="Hauser F."/>
            <person name="He Y."/>
            <person name="Heidel-Fischer H."/>
            <person name="Hirsh A."/>
            <person name="Hu Y."/>
            <person name="Jiang H."/>
            <person name="Kalra D."/>
            <person name="Klinner C."/>
            <person name="Konig C."/>
            <person name="Kovar C."/>
            <person name="Kroll A.R."/>
            <person name="Kuwar S.S."/>
            <person name="Lee S.L."/>
            <person name="Lehman R."/>
            <person name="Li K."/>
            <person name="Li Z."/>
            <person name="Liang H."/>
            <person name="Lovelace S."/>
            <person name="Lu Z."/>
            <person name="Mansfield J.H."/>
            <person name="McCulloch K.J."/>
            <person name="Mathew T."/>
            <person name="Morton B."/>
            <person name="Muzny D.M."/>
            <person name="Neunemann D."/>
            <person name="Ongeri F."/>
            <person name="Pauchet Y."/>
            <person name="Pu L.L."/>
            <person name="Pyrousis I."/>
            <person name="Rao X.J."/>
            <person name="Redding A."/>
            <person name="Roesel C."/>
            <person name="Sanchez-Gracia A."/>
            <person name="Schaack S."/>
            <person name="Shukla A."/>
            <person name="Tetreau G."/>
            <person name="Wang Y."/>
            <person name="Xiong G.H."/>
            <person name="Traut W."/>
            <person name="Walsh T.K."/>
            <person name="Worley K.C."/>
            <person name="Wu D."/>
            <person name="Wu W."/>
            <person name="Wu Y.Q."/>
            <person name="Zhang X."/>
            <person name="Zou Z."/>
            <person name="Zucker H."/>
            <person name="Briscoe A.D."/>
            <person name="Burmester T."/>
            <person name="Clem R.J."/>
            <person name="Feyereisen R."/>
            <person name="Grimmelikhuijzen C.J.P."/>
            <person name="Hamodrakas S.J."/>
            <person name="Hansson B.S."/>
            <person name="Huguet E."/>
            <person name="Jermiin L.S."/>
            <person name="Lan Q."/>
            <person name="Lehman H.K."/>
            <person name="Lorenzen M."/>
            <person name="Merzendorfer H."/>
            <person name="Michalopoulos I."/>
            <person name="Morton D.B."/>
            <person name="Muthukrishnan S."/>
            <person name="Oakeshott J.G."/>
            <person name="Palmer W."/>
            <person name="Park Y."/>
            <person name="Passarelli A.L."/>
            <person name="Rozas J."/>
            <person name="Schwartz L.M."/>
            <person name="Smith W."/>
            <person name="Southgate A."/>
            <person name="Vilcinskas A."/>
            <person name="Vogt R."/>
            <person name="Wang P."/>
            <person name="Werren J."/>
            <person name="Yu X.Q."/>
            <person name="Zhou J.J."/>
            <person name="Brown S.J."/>
            <person name="Scherer S.E."/>
            <person name="Richards S."/>
            <person name="Blissard G.W."/>
        </authorList>
    </citation>
    <scope>NUCLEOTIDE SEQUENCE</scope>
</reference>
<evidence type="ECO:0000313" key="3">
    <source>
        <dbReference type="Proteomes" id="UP000791440"/>
    </source>
</evidence>
<sequence>MSHYYNIIKMAQKTFKTLTQKSTVVYLSLNALHTLRRSCGTHYTTTSVRPSVRPTDRLPPSDRTTNRPTGQPTASIAHCLHFIRVVQILLTILTNFKLTNF</sequence>
<proteinExistence type="predicted"/>
<accession>A0A922CHV2</accession>
<dbReference type="EMBL" id="JH668336">
    <property type="protein sequence ID" value="KAG6446692.1"/>
    <property type="molecule type" value="Genomic_DNA"/>
</dbReference>
<keyword evidence="3" id="KW-1185">Reference proteome</keyword>
<dbReference type="Proteomes" id="UP000791440">
    <property type="component" value="Unassembled WGS sequence"/>
</dbReference>
<evidence type="ECO:0000313" key="2">
    <source>
        <dbReference type="EMBL" id="KAG6446692.1"/>
    </source>
</evidence>